<evidence type="ECO:0000313" key="2">
    <source>
        <dbReference type="Proteomes" id="UP000316437"/>
    </source>
</evidence>
<keyword evidence="2" id="KW-1185">Reference proteome</keyword>
<proteinExistence type="predicted"/>
<protein>
    <recommendedName>
        <fullName evidence="3">Nuclear transport factor 2 family protein</fullName>
    </recommendedName>
</protein>
<accession>A0A543EP37</accession>
<reference evidence="1 2" key="1">
    <citation type="submission" date="2019-06" db="EMBL/GenBank/DDBJ databases">
        <title>Sorghum-associated microbial communities from plants grown in Nebraska, USA.</title>
        <authorList>
            <person name="Schachtman D."/>
        </authorList>
    </citation>
    <scope>NUCLEOTIDE SEQUENCE [LARGE SCALE GENOMIC DNA]</scope>
    <source>
        <strain evidence="1 2">110</strain>
    </source>
</reference>
<dbReference type="EMBL" id="VFPD01000001">
    <property type="protein sequence ID" value="TQM23292.1"/>
    <property type="molecule type" value="Genomic_DNA"/>
</dbReference>
<dbReference type="AlphaFoldDB" id="A0A543EP37"/>
<name>A0A543EP37_9FLAO</name>
<evidence type="ECO:0008006" key="3">
    <source>
        <dbReference type="Google" id="ProtNLM"/>
    </source>
</evidence>
<comment type="caution">
    <text evidence="1">The sequence shown here is derived from an EMBL/GenBank/DDBJ whole genome shotgun (WGS) entry which is preliminary data.</text>
</comment>
<evidence type="ECO:0000313" key="1">
    <source>
        <dbReference type="EMBL" id="TQM23292.1"/>
    </source>
</evidence>
<dbReference type="Proteomes" id="UP000316437">
    <property type="component" value="Unassembled WGS sequence"/>
</dbReference>
<sequence>MKKIFLSLIILTSCGVQSQENYLEEKKEAIQLIKKLDSLYLSKDEKVNSLFANNIQCSICEIEHGYDNQYIIENKKFVQNNLQEVIKLLDYELLKNSNSTFTKQGTNFVLSYSTANPNKKTEFEGASAIVTLKKENGNLKISSIETIP</sequence>
<organism evidence="1 2">
    <name type="scientific">Chryseobacterium aquifrigidense</name>
    <dbReference type="NCBI Taxonomy" id="558021"/>
    <lineage>
        <taxon>Bacteria</taxon>
        <taxon>Pseudomonadati</taxon>
        <taxon>Bacteroidota</taxon>
        <taxon>Flavobacteriia</taxon>
        <taxon>Flavobacteriales</taxon>
        <taxon>Weeksellaceae</taxon>
        <taxon>Chryseobacterium group</taxon>
        <taxon>Chryseobacterium</taxon>
    </lineage>
</organism>
<gene>
    <name evidence="1" type="ORF">FB551_3036</name>
</gene>
<dbReference type="RefSeq" id="WP_142018001.1">
    <property type="nucleotide sequence ID" value="NZ_VFPD01000001.1"/>
</dbReference>